<dbReference type="AlphaFoldDB" id="A0A9P7GMT0"/>
<reference evidence="1" key="1">
    <citation type="submission" date="2021-02" db="EMBL/GenBank/DDBJ databases">
        <authorList>
            <person name="Nieuwenhuis M."/>
            <person name="Van De Peppel L.J.J."/>
        </authorList>
    </citation>
    <scope>NUCLEOTIDE SEQUENCE</scope>
    <source>
        <strain evidence="1">D49</strain>
    </source>
</reference>
<reference evidence="1" key="2">
    <citation type="submission" date="2021-10" db="EMBL/GenBank/DDBJ databases">
        <title>Phylogenomics reveals ancestral predisposition of the termite-cultivated fungus Termitomyces towards a domesticated lifestyle.</title>
        <authorList>
            <person name="Auxier B."/>
            <person name="Grum-Grzhimaylo A."/>
            <person name="Cardenas M.E."/>
            <person name="Lodge J.D."/>
            <person name="Laessoe T."/>
            <person name="Pedersen O."/>
            <person name="Smith M.E."/>
            <person name="Kuyper T.W."/>
            <person name="Franco-Molano E.A."/>
            <person name="Baroni T.J."/>
            <person name="Aanen D.K."/>
        </authorList>
    </citation>
    <scope>NUCLEOTIDE SEQUENCE</scope>
    <source>
        <strain evidence="1">D49</strain>
    </source>
</reference>
<keyword evidence="2" id="KW-1185">Reference proteome</keyword>
<evidence type="ECO:0000313" key="2">
    <source>
        <dbReference type="Proteomes" id="UP000717328"/>
    </source>
</evidence>
<protein>
    <submittedName>
        <fullName evidence="1">Uncharacterized protein</fullName>
    </submittedName>
</protein>
<organism evidence="1 2">
    <name type="scientific">Sphagnurus paluster</name>
    <dbReference type="NCBI Taxonomy" id="117069"/>
    <lineage>
        <taxon>Eukaryota</taxon>
        <taxon>Fungi</taxon>
        <taxon>Dikarya</taxon>
        <taxon>Basidiomycota</taxon>
        <taxon>Agaricomycotina</taxon>
        <taxon>Agaricomycetes</taxon>
        <taxon>Agaricomycetidae</taxon>
        <taxon>Agaricales</taxon>
        <taxon>Tricholomatineae</taxon>
        <taxon>Lyophyllaceae</taxon>
        <taxon>Sphagnurus</taxon>
    </lineage>
</organism>
<proteinExistence type="predicted"/>
<accession>A0A9P7GMT0</accession>
<sequence>MDSGAAVHSKLMQPKGVFNHILLYTSGLANMVPSRVGEYAITHPTSVNPDLFTDFKPSRNSYDISH</sequence>
<evidence type="ECO:0000313" key="1">
    <source>
        <dbReference type="EMBL" id="KAG5652973.1"/>
    </source>
</evidence>
<dbReference type="Proteomes" id="UP000717328">
    <property type="component" value="Unassembled WGS sequence"/>
</dbReference>
<gene>
    <name evidence="1" type="ORF">H0H81_002871</name>
</gene>
<dbReference type="EMBL" id="JABCKI010000084">
    <property type="protein sequence ID" value="KAG5652973.1"/>
    <property type="molecule type" value="Genomic_DNA"/>
</dbReference>
<comment type="caution">
    <text evidence="1">The sequence shown here is derived from an EMBL/GenBank/DDBJ whole genome shotgun (WGS) entry which is preliminary data.</text>
</comment>
<name>A0A9P7GMT0_9AGAR</name>